<proteinExistence type="predicted"/>
<protein>
    <submittedName>
        <fullName evidence="3">Unannotated protein</fullName>
    </submittedName>
</protein>
<dbReference type="Gene3D" id="3.40.30.10">
    <property type="entry name" value="Glutaredoxin"/>
    <property type="match status" value="1"/>
</dbReference>
<evidence type="ECO:0000313" key="3">
    <source>
        <dbReference type="EMBL" id="CAB4906571.1"/>
    </source>
</evidence>
<name>A0A6J7GDV8_9ZZZZ</name>
<reference evidence="3" key="1">
    <citation type="submission" date="2020-05" db="EMBL/GenBank/DDBJ databases">
        <authorList>
            <person name="Chiriac C."/>
            <person name="Salcher M."/>
            <person name="Ghai R."/>
            <person name="Kavagutti S V."/>
        </authorList>
    </citation>
    <scope>NUCLEOTIDE SEQUENCE</scope>
</reference>
<dbReference type="EMBL" id="CAEZYK010000031">
    <property type="protein sequence ID" value="CAB4722192.1"/>
    <property type="molecule type" value="Genomic_DNA"/>
</dbReference>
<dbReference type="InterPro" id="IPR036249">
    <property type="entry name" value="Thioredoxin-like_sf"/>
</dbReference>
<dbReference type="EMBL" id="CAFBMM010000033">
    <property type="protein sequence ID" value="CAB4906571.1"/>
    <property type="molecule type" value="Genomic_DNA"/>
</dbReference>
<evidence type="ECO:0000313" key="4">
    <source>
        <dbReference type="EMBL" id="CAB4975948.1"/>
    </source>
</evidence>
<accession>A0A6J7GDV8</accession>
<dbReference type="InterPro" id="IPR006311">
    <property type="entry name" value="TAT_signal"/>
</dbReference>
<sequence length="281" mass="30079">MSEPELSRRTFILATGSVALVALSAKVAGALPTQNRDISPLVLSSDLYASPLPQRLVLAVAVGKKYDSSSPAKIEIQAPESSETKVLDTKLYRSGLPQGRGVYVSEPVLPTAGIWKARLITRGEKVPFVLQVQSTPIGPSVGTLASKSASPTPSETMGVNPICTREPPCALHKTSLDTVIGTGKPVAVLFATPALCQSQYCGPVLNELLKIYKKYPEITFVHVEIYKSNRGVELSPTVEAWGIESEPWFFTVDGAGTVVGRLDGAFGREEMVKQLNALQSN</sequence>
<dbReference type="EMBL" id="CAFBPQ010000040">
    <property type="protein sequence ID" value="CAB5028804.1"/>
    <property type="molecule type" value="Genomic_DNA"/>
</dbReference>
<dbReference type="SUPFAM" id="SSF52833">
    <property type="entry name" value="Thioredoxin-like"/>
    <property type="match status" value="1"/>
</dbReference>
<evidence type="ECO:0000313" key="2">
    <source>
        <dbReference type="EMBL" id="CAB4722192.1"/>
    </source>
</evidence>
<gene>
    <name evidence="2" type="ORF">UFOPK2683_00709</name>
    <name evidence="3" type="ORF">UFOPK3605_00805</name>
    <name evidence="4" type="ORF">UFOPK3897_00810</name>
    <name evidence="5" type="ORF">UFOPK4121_01162</name>
</gene>
<dbReference type="AlphaFoldDB" id="A0A6J7GDV8"/>
<feature type="domain" description="Thioredoxin" evidence="1">
    <location>
        <begin position="139"/>
        <end position="280"/>
    </location>
</feature>
<evidence type="ECO:0000259" key="1">
    <source>
        <dbReference type="PROSITE" id="PS51352"/>
    </source>
</evidence>
<evidence type="ECO:0000313" key="5">
    <source>
        <dbReference type="EMBL" id="CAB5028804.1"/>
    </source>
</evidence>
<dbReference type="PROSITE" id="PS51318">
    <property type="entry name" value="TAT"/>
    <property type="match status" value="1"/>
</dbReference>
<dbReference type="PROSITE" id="PS51352">
    <property type="entry name" value="THIOREDOXIN_2"/>
    <property type="match status" value="1"/>
</dbReference>
<organism evidence="3">
    <name type="scientific">freshwater metagenome</name>
    <dbReference type="NCBI Taxonomy" id="449393"/>
    <lineage>
        <taxon>unclassified sequences</taxon>
        <taxon>metagenomes</taxon>
        <taxon>ecological metagenomes</taxon>
    </lineage>
</organism>
<dbReference type="InterPro" id="IPR013766">
    <property type="entry name" value="Thioredoxin_domain"/>
</dbReference>
<dbReference type="EMBL" id="CAFBOF010000013">
    <property type="protein sequence ID" value="CAB4975948.1"/>
    <property type="molecule type" value="Genomic_DNA"/>
</dbReference>